<keyword evidence="2" id="KW-0806">Transcription termination</keyword>
<dbReference type="InterPro" id="IPR003690">
    <property type="entry name" value="MTERF"/>
</dbReference>
<gene>
    <name evidence="4" type="ORF">TRIUR3_07729</name>
</gene>
<comment type="similarity">
    <text evidence="1">Belongs to the mTERF family.</text>
</comment>
<keyword evidence="2" id="KW-0804">Transcription</keyword>
<dbReference type="PANTHER" id="PTHR13068">
    <property type="entry name" value="CGI-12 PROTEIN-RELATED"/>
    <property type="match status" value="1"/>
</dbReference>
<evidence type="ECO:0000256" key="3">
    <source>
        <dbReference type="ARBA" id="ARBA00022946"/>
    </source>
</evidence>
<dbReference type="GO" id="GO:0006353">
    <property type="term" value="P:DNA-templated transcription termination"/>
    <property type="evidence" value="ECO:0007669"/>
    <property type="project" value="UniProtKB-KW"/>
</dbReference>
<evidence type="ECO:0000256" key="2">
    <source>
        <dbReference type="ARBA" id="ARBA00022472"/>
    </source>
</evidence>
<name>M7ZJ35_TRIUA</name>
<dbReference type="Gene3D" id="1.25.70.10">
    <property type="entry name" value="Transcription termination factor 3, mitochondrial"/>
    <property type="match status" value="1"/>
</dbReference>
<protein>
    <submittedName>
        <fullName evidence="4">Uncharacterized protein</fullName>
    </submittedName>
</protein>
<dbReference type="PANTHER" id="PTHR13068:SF137">
    <property type="entry name" value="PORR DOMAIN-CONTAINING PROTEIN"/>
    <property type="match status" value="1"/>
</dbReference>
<keyword evidence="2" id="KW-0805">Transcription regulation</keyword>
<sequence>MARLLSLAPHKFRCRSIVAKLHYYLPLFGGSLEKLLRAINFNTNLLCCKGRVEPNVAFLRECGLGDRDIAKLCSSIPRMVTANLERVQTMVALTEGLGVPRVHLMVILTFRIVGCSIRERTKYLSKTCPLSDRTPSNVMKEVNLDSWAGASYTEVLGRSRFESEKSDPYADLFLSCTILKTDWDVAGGGAQVVVGAERAEDFIPTNRLLRTVDLPGRIAFMSVPRLRELSSRQGHDEGAREPMIFYQQIKDNEDLAMLVVPPKFVEVMNTWLVIKRLPRVVRLSTNKGCVLWVQVQNFKGQMVLGRGGTTSAAATASSPTTSSLCASPDSD</sequence>
<evidence type="ECO:0000313" key="4">
    <source>
        <dbReference type="EMBL" id="EMS48089.1"/>
    </source>
</evidence>
<dbReference type="GO" id="GO:0003676">
    <property type="term" value="F:nucleic acid binding"/>
    <property type="evidence" value="ECO:0007669"/>
    <property type="project" value="InterPro"/>
</dbReference>
<dbReference type="AlphaFoldDB" id="M7ZJ35"/>
<evidence type="ECO:0000256" key="1">
    <source>
        <dbReference type="ARBA" id="ARBA00007692"/>
    </source>
</evidence>
<dbReference type="STRING" id="4572.M7ZJ35"/>
<dbReference type="InterPro" id="IPR038538">
    <property type="entry name" value="MTERF_sf"/>
</dbReference>
<dbReference type="EMBL" id="KD252007">
    <property type="protein sequence ID" value="EMS48089.1"/>
    <property type="molecule type" value="Genomic_DNA"/>
</dbReference>
<proteinExistence type="inferred from homology"/>
<reference evidence="4" key="1">
    <citation type="journal article" date="2013" name="Nature">
        <title>Draft genome of the wheat A-genome progenitor Triticum urartu.</title>
        <authorList>
            <person name="Ling H.Q."/>
            <person name="Zhao S."/>
            <person name="Liu D."/>
            <person name="Wang J."/>
            <person name="Sun H."/>
            <person name="Zhang C."/>
            <person name="Fan H."/>
            <person name="Li D."/>
            <person name="Dong L."/>
            <person name="Tao Y."/>
            <person name="Gao C."/>
            <person name="Wu H."/>
            <person name="Li Y."/>
            <person name="Cui Y."/>
            <person name="Guo X."/>
            <person name="Zheng S."/>
            <person name="Wang B."/>
            <person name="Yu K."/>
            <person name="Liang Q."/>
            <person name="Yang W."/>
            <person name="Lou X."/>
            <person name="Chen J."/>
            <person name="Feng M."/>
            <person name="Jian J."/>
            <person name="Zhang X."/>
            <person name="Luo G."/>
            <person name="Jiang Y."/>
            <person name="Liu J."/>
            <person name="Wang Z."/>
            <person name="Sha Y."/>
            <person name="Zhang B."/>
            <person name="Wu H."/>
            <person name="Tang D."/>
            <person name="Shen Q."/>
            <person name="Xue P."/>
            <person name="Zou S."/>
            <person name="Wang X."/>
            <person name="Liu X."/>
            <person name="Wang F."/>
            <person name="Yang Y."/>
            <person name="An X."/>
            <person name="Dong Z."/>
            <person name="Zhang K."/>
            <person name="Zhang X."/>
            <person name="Luo M.C."/>
            <person name="Dvorak J."/>
            <person name="Tong Y."/>
            <person name="Wang J."/>
            <person name="Yang H."/>
            <person name="Li Z."/>
            <person name="Wang D."/>
            <person name="Zhang A."/>
            <person name="Wang J."/>
        </authorList>
    </citation>
    <scope>NUCLEOTIDE SEQUENCE</scope>
</reference>
<accession>M7ZJ35</accession>
<keyword evidence="3" id="KW-0809">Transit peptide</keyword>
<organism evidence="4">
    <name type="scientific">Triticum urartu</name>
    <name type="common">Red wild einkorn</name>
    <name type="synonym">Crithodium urartu</name>
    <dbReference type="NCBI Taxonomy" id="4572"/>
    <lineage>
        <taxon>Eukaryota</taxon>
        <taxon>Viridiplantae</taxon>
        <taxon>Streptophyta</taxon>
        <taxon>Embryophyta</taxon>
        <taxon>Tracheophyta</taxon>
        <taxon>Spermatophyta</taxon>
        <taxon>Magnoliopsida</taxon>
        <taxon>Liliopsida</taxon>
        <taxon>Poales</taxon>
        <taxon>Poaceae</taxon>
        <taxon>BOP clade</taxon>
        <taxon>Pooideae</taxon>
        <taxon>Triticodae</taxon>
        <taxon>Triticeae</taxon>
        <taxon>Triticinae</taxon>
        <taxon>Triticum</taxon>
    </lineage>
</organism>